<proteinExistence type="predicted"/>
<feature type="transmembrane region" description="Helical" evidence="1">
    <location>
        <begin position="28"/>
        <end position="49"/>
    </location>
</feature>
<name>A0A1J5MY05_9BACT</name>
<comment type="caution">
    <text evidence="2">The sequence shown here is derived from an EMBL/GenBank/DDBJ whole genome shotgun (WGS) entry which is preliminary data.</text>
</comment>
<keyword evidence="1" id="KW-0812">Transmembrane</keyword>
<reference evidence="2 3" key="1">
    <citation type="submission" date="2015-09" db="EMBL/GenBank/DDBJ databases">
        <title>Genome of Desulfovibrio dechloracetivorans BerOc1, a mercury methylating strain isolated from highly hydrocarbons and metals contaminated coastal sediments.</title>
        <authorList>
            <person name="Goni Urriza M."/>
            <person name="Gassie C."/>
            <person name="Bouchez O."/>
            <person name="Klopp C."/>
            <person name="Ranchou-Peyruse A."/>
            <person name="Remy G."/>
        </authorList>
    </citation>
    <scope>NUCLEOTIDE SEQUENCE [LARGE SCALE GENOMIC DNA]</scope>
    <source>
        <strain evidence="2 3">BerOc1</strain>
    </source>
</reference>
<dbReference type="AlphaFoldDB" id="A0A1J5MY05"/>
<accession>A0A1J5MY05</accession>
<dbReference type="OrthoDB" id="5465352at2"/>
<evidence type="ECO:0000256" key="1">
    <source>
        <dbReference type="SAM" id="Phobius"/>
    </source>
</evidence>
<dbReference type="EMBL" id="LKAQ01000004">
    <property type="protein sequence ID" value="OIQ51406.1"/>
    <property type="molecule type" value="Genomic_DNA"/>
</dbReference>
<protein>
    <submittedName>
        <fullName evidence="2">Uncharacterized protein</fullName>
    </submittedName>
</protein>
<evidence type="ECO:0000313" key="3">
    <source>
        <dbReference type="Proteomes" id="UP000181901"/>
    </source>
</evidence>
<keyword evidence="3" id="KW-1185">Reference proteome</keyword>
<feature type="transmembrane region" description="Helical" evidence="1">
    <location>
        <begin position="56"/>
        <end position="74"/>
    </location>
</feature>
<evidence type="ECO:0000313" key="2">
    <source>
        <dbReference type="EMBL" id="OIQ51406.1"/>
    </source>
</evidence>
<keyword evidence="1" id="KW-1133">Transmembrane helix</keyword>
<sequence length="118" mass="13244">MNDTLLFGAALFVGMATADMFVRAWTGVLRSVALAVLFFRGRISGEVLFIRLNTTIPLILLCGMTLIAVFFLYFRSYGLGRSELEQLGYFLAAVPRTVCYLMGLNRRIEAMFDPRDGM</sequence>
<dbReference type="Proteomes" id="UP000181901">
    <property type="component" value="Unassembled WGS sequence"/>
</dbReference>
<gene>
    <name evidence="2" type="ORF">BerOc1_03359</name>
</gene>
<dbReference type="RefSeq" id="WP_071546889.1">
    <property type="nucleotide sequence ID" value="NZ_LKAQ01000004.1"/>
</dbReference>
<keyword evidence="1" id="KW-0472">Membrane</keyword>
<organism evidence="2 3">
    <name type="scientific">Pseudodesulfovibrio hydrargyri</name>
    <dbReference type="NCBI Taxonomy" id="2125990"/>
    <lineage>
        <taxon>Bacteria</taxon>
        <taxon>Pseudomonadati</taxon>
        <taxon>Thermodesulfobacteriota</taxon>
        <taxon>Desulfovibrionia</taxon>
        <taxon>Desulfovibrionales</taxon>
        <taxon>Desulfovibrionaceae</taxon>
    </lineage>
</organism>